<comment type="function">
    <text evidence="6">Involved in the assembly of lipopolysaccharide (LPS). Required for the translocation of LPS from the inner membrane to the outer membrane. Facilitates the transfer of LPS from the inner membrane to the periplasmic protein LptA. Could be a docking site for LptA.</text>
</comment>
<accession>A0A7G9SR59</accession>
<dbReference type="KEGG" id="tcn:H9L16_01440"/>
<dbReference type="RefSeq" id="WP_187552850.1">
    <property type="nucleotide sequence ID" value="NZ_BMZL01000001.1"/>
</dbReference>
<dbReference type="NCBIfam" id="TIGR04409">
    <property type="entry name" value="LptC_YrbK"/>
    <property type="match status" value="1"/>
</dbReference>
<gene>
    <name evidence="6 7" type="primary">lptC</name>
    <name evidence="7" type="ORF">H9L16_01440</name>
</gene>
<evidence type="ECO:0000256" key="5">
    <source>
        <dbReference type="ARBA" id="ARBA00023136"/>
    </source>
</evidence>
<keyword evidence="8" id="KW-1185">Reference proteome</keyword>
<keyword evidence="5 6" id="KW-0472">Membrane</keyword>
<proteinExistence type="inferred from homology"/>
<name>A0A7G9SR59_9GAMM</name>
<comment type="subunit">
    <text evidence="6">Component of the lipopolysaccharide transport and assembly complex. Interacts with LptA and the LptBFG transporter complex.</text>
</comment>
<evidence type="ECO:0000256" key="4">
    <source>
        <dbReference type="ARBA" id="ARBA00022989"/>
    </source>
</evidence>
<protein>
    <recommendedName>
        <fullName evidence="6">Lipopolysaccharide export system protein LptC</fullName>
    </recommendedName>
</protein>
<dbReference type="InterPro" id="IPR010664">
    <property type="entry name" value="LipoPS_assembly_LptC-rel"/>
</dbReference>
<dbReference type="InterPro" id="IPR052363">
    <property type="entry name" value="LPS_export_LptC"/>
</dbReference>
<evidence type="ECO:0000256" key="3">
    <source>
        <dbReference type="ARBA" id="ARBA00022692"/>
    </source>
</evidence>
<dbReference type="GO" id="GO:0017089">
    <property type="term" value="F:glycolipid transfer activity"/>
    <property type="evidence" value="ECO:0007669"/>
    <property type="project" value="TreeGrafter"/>
</dbReference>
<dbReference type="PANTHER" id="PTHR37481:SF1">
    <property type="entry name" value="LIPOPOLYSACCHARIDE EXPORT SYSTEM PROTEIN LPTC"/>
    <property type="match status" value="1"/>
</dbReference>
<comment type="similarity">
    <text evidence="6">Belongs to the LptC family.</text>
</comment>
<dbReference type="Pfam" id="PF06835">
    <property type="entry name" value="LptC"/>
    <property type="match status" value="1"/>
</dbReference>
<dbReference type="GO" id="GO:0030288">
    <property type="term" value="C:outer membrane-bounded periplasmic space"/>
    <property type="evidence" value="ECO:0007669"/>
    <property type="project" value="TreeGrafter"/>
</dbReference>
<dbReference type="GO" id="GO:0005886">
    <property type="term" value="C:plasma membrane"/>
    <property type="evidence" value="ECO:0007669"/>
    <property type="project" value="UniProtKB-SubCell"/>
</dbReference>
<sequence>MISWRTGLTIALLVGAIASGWSVWRQSRPVDDGVLKTRPDYVLRDFEITSLDKQGQESFTLRGPVLQRDPADKTMELATPVFLVPDRDNRYWRINAKYGVVPADGSQLQLRGKVLATSPADAPPATRIETEQLNLFPGENRATSAVAVAITRPGLTMNGHGMQADFDRQQISLLSQVRTRYVPQR</sequence>
<evidence type="ECO:0000256" key="1">
    <source>
        <dbReference type="ARBA" id="ARBA00022475"/>
    </source>
</evidence>
<keyword evidence="1 6" id="KW-1003">Cell membrane</keyword>
<evidence type="ECO:0000313" key="8">
    <source>
        <dbReference type="Proteomes" id="UP000515804"/>
    </source>
</evidence>
<dbReference type="Proteomes" id="UP000515804">
    <property type="component" value="Chromosome"/>
</dbReference>
<organism evidence="7 8">
    <name type="scientific">Thermomonas carbonis</name>
    <dbReference type="NCBI Taxonomy" id="1463158"/>
    <lineage>
        <taxon>Bacteria</taxon>
        <taxon>Pseudomonadati</taxon>
        <taxon>Pseudomonadota</taxon>
        <taxon>Gammaproteobacteria</taxon>
        <taxon>Lysobacterales</taxon>
        <taxon>Lysobacteraceae</taxon>
        <taxon>Thermomonas</taxon>
    </lineage>
</organism>
<dbReference type="GO" id="GO:0015221">
    <property type="term" value="F:lipopolysaccharide transmembrane transporter activity"/>
    <property type="evidence" value="ECO:0007669"/>
    <property type="project" value="InterPro"/>
</dbReference>
<keyword evidence="2 6" id="KW-0997">Cell inner membrane</keyword>
<dbReference type="HAMAP" id="MF_01915">
    <property type="entry name" value="LPS_assembly_LptC"/>
    <property type="match status" value="1"/>
</dbReference>
<dbReference type="AlphaFoldDB" id="A0A7G9SR59"/>
<comment type="subcellular location">
    <subcellularLocation>
        <location evidence="6">Cell inner membrane</location>
        <topology evidence="6">Single-pass membrane protein</topology>
    </subcellularLocation>
</comment>
<keyword evidence="3 6" id="KW-0812">Transmembrane</keyword>
<keyword evidence="4 6" id="KW-1133">Transmembrane helix</keyword>
<dbReference type="Gene3D" id="2.60.450.10">
    <property type="entry name" value="Lipopolysaccharide (LPS) transport protein A like domain"/>
    <property type="match status" value="1"/>
</dbReference>
<evidence type="ECO:0000256" key="2">
    <source>
        <dbReference type="ARBA" id="ARBA00022519"/>
    </source>
</evidence>
<evidence type="ECO:0000313" key="7">
    <source>
        <dbReference type="EMBL" id="QNN70334.1"/>
    </source>
</evidence>
<dbReference type="GO" id="GO:0043165">
    <property type="term" value="P:Gram-negative-bacterium-type cell outer membrane assembly"/>
    <property type="evidence" value="ECO:0007669"/>
    <property type="project" value="UniProtKB-UniRule"/>
</dbReference>
<dbReference type="PANTHER" id="PTHR37481">
    <property type="entry name" value="LIPOPOLYSACCHARIDE EXPORT SYSTEM PROTEIN LPTC"/>
    <property type="match status" value="1"/>
</dbReference>
<dbReference type="InterPro" id="IPR026265">
    <property type="entry name" value="LptC"/>
</dbReference>
<dbReference type="EMBL" id="CP060719">
    <property type="protein sequence ID" value="QNN70334.1"/>
    <property type="molecule type" value="Genomic_DNA"/>
</dbReference>
<reference evidence="7 8" key="1">
    <citation type="submission" date="2020-08" db="EMBL/GenBank/DDBJ databases">
        <title>Genome sequence of Thermomonas carbonis KCTC 42013T.</title>
        <authorList>
            <person name="Hyun D.-W."/>
            <person name="Bae J.-W."/>
        </authorList>
    </citation>
    <scope>NUCLEOTIDE SEQUENCE [LARGE SCALE GENOMIC DNA]</scope>
    <source>
        <strain evidence="7 8">KCTC 42013</strain>
    </source>
</reference>
<evidence type="ECO:0000256" key="6">
    <source>
        <dbReference type="HAMAP-Rule" id="MF_01915"/>
    </source>
</evidence>